<protein>
    <submittedName>
        <fullName evidence="8">FtsQ-type POTRA domain-containing protein</fullName>
    </submittedName>
</protein>
<keyword evidence="6" id="KW-0472">Membrane</keyword>
<evidence type="ECO:0000256" key="4">
    <source>
        <dbReference type="ARBA" id="ARBA00022989"/>
    </source>
</evidence>
<dbReference type="InterPro" id="IPR013685">
    <property type="entry name" value="POTRA_FtsQ_type"/>
</dbReference>
<evidence type="ECO:0000313" key="8">
    <source>
        <dbReference type="EMBL" id="MST90011.1"/>
    </source>
</evidence>
<evidence type="ECO:0000259" key="7">
    <source>
        <dbReference type="Pfam" id="PF08478"/>
    </source>
</evidence>
<evidence type="ECO:0000256" key="6">
    <source>
        <dbReference type="SAM" id="Phobius"/>
    </source>
</evidence>
<keyword evidence="9" id="KW-1185">Reference proteome</keyword>
<keyword evidence="5" id="KW-0131">Cell cycle</keyword>
<dbReference type="Proteomes" id="UP000442619">
    <property type="component" value="Unassembled WGS sequence"/>
</dbReference>
<keyword evidence="1" id="KW-1003">Cell membrane</keyword>
<evidence type="ECO:0000313" key="9">
    <source>
        <dbReference type="Proteomes" id="UP000442619"/>
    </source>
</evidence>
<feature type="domain" description="POTRA" evidence="7">
    <location>
        <begin position="62"/>
        <end position="128"/>
    </location>
</feature>
<keyword evidence="2" id="KW-0132">Cell division</keyword>
<name>A0A844FV96_9FIRM</name>
<dbReference type="AlphaFoldDB" id="A0A844FV96"/>
<dbReference type="PANTHER" id="PTHR37820">
    <property type="entry name" value="CELL DIVISION PROTEIN DIVIB"/>
    <property type="match status" value="1"/>
</dbReference>
<evidence type="ECO:0000256" key="5">
    <source>
        <dbReference type="ARBA" id="ARBA00023306"/>
    </source>
</evidence>
<feature type="transmembrane region" description="Helical" evidence="6">
    <location>
        <begin position="42"/>
        <end position="58"/>
    </location>
</feature>
<accession>A0A844FV96</accession>
<comment type="caution">
    <text evidence="8">The sequence shown here is derived from an EMBL/GenBank/DDBJ whole genome shotgun (WGS) entry which is preliminary data.</text>
</comment>
<evidence type="ECO:0000256" key="1">
    <source>
        <dbReference type="ARBA" id="ARBA00022475"/>
    </source>
</evidence>
<dbReference type="Gene3D" id="3.10.20.310">
    <property type="entry name" value="membrane protein fhac"/>
    <property type="match status" value="1"/>
</dbReference>
<dbReference type="InterPro" id="IPR050487">
    <property type="entry name" value="FtsQ_DivIB"/>
</dbReference>
<keyword evidence="3 6" id="KW-0812">Transmembrane</keyword>
<dbReference type="RefSeq" id="WP_154518091.1">
    <property type="nucleotide sequence ID" value="NZ_JAXFJJ010000054.1"/>
</dbReference>
<dbReference type="Pfam" id="PF08478">
    <property type="entry name" value="POTRA_1"/>
    <property type="match status" value="1"/>
</dbReference>
<gene>
    <name evidence="8" type="ORF">FYJ79_10590</name>
</gene>
<dbReference type="GO" id="GO:0051301">
    <property type="term" value="P:cell division"/>
    <property type="evidence" value="ECO:0007669"/>
    <property type="project" value="UniProtKB-KW"/>
</dbReference>
<proteinExistence type="predicted"/>
<organism evidence="8 9">
    <name type="scientific">Sharpea porci</name>
    <dbReference type="NCBI Taxonomy" id="2652286"/>
    <lineage>
        <taxon>Bacteria</taxon>
        <taxon>Bacillati</taxon>
        <taxon>Bacillota</taxon>
        <taxon>Erysipelotrichia</taxon>
        <taxon>Erysipelotrichales</taxon>
        <taxon>Coprobacillaceae</taxon>
        <taxon>Sharpea</taxon>
    </lineage>
</organism>
<dbReference type="GO" id="GO:0005886">
    <property type="term" value="C:plasma membrane"/>
    <property type="evidence" value="ECO:0007669"/>
    <property type="project" value="TreeGrafter"/>
</dbReference>
<reference evidence="8 9" key="1">
    <citation type="submission" date="2019-08" db="EMBL/GenBank/DDBJ databases">
        <title>In-depth cultivation of the pig gut microbiome towards novel bacterial diversity and tailored functional studies.</title>
        <authorList>
            <person name="Wylensek D."/>
            <person name="Hitch T.C.A."/>
            <person name="Clavel T."/>
        </authorList>
    </citation>
    <scope>NUCLEOTIDE SEQUENCE [LARGE SCALE GENOMIC DNA]</scope>
    <source>
        <strain evidence="8 9">CA-Schmier-601-WT-3</strain>
    </source>
</reference>
<sequence>MRKHKRKRAKVSTVHYNEYDADPRKHYLAEIKKKKAKRRRRFLIICFLIALVVVYFVTPLSHIQSIQVHGLVNLKETDVKNSIQQETSGYFLLTSTKKIEKTLEQQALVKKCHVSKTLTGGLDIEIQEAKPIAYALFQNKVYVVDELAHVEEVTDAKLIKKLEATPRIMSFDTLDHIKEFAKQYIQLPYILRNSVSDIIFSPKTADPTSIRFVMDNGKQLIVRLHDISKVLSQKKFDYEAYMTEYSDACVFSFEGDSIYITNCQ</sequence>
<dbReference type="PANTHER" id="PTHR37820:SF1">
    <property type="entry name" value="CELL DIVISION PROTEIN FTSQ"/>
    <property type="match status" value="1"/>
</dbReference>
<dbReference type="EMBL" id="VUNM01000032">
    <property type="protein sequence ID" value="MST90011.1"/>
    <property type="molecule type" value="Genomic_DNA"/>
</dbReference>
<evidence type="ECO:0000256" key="2">
    <source>
        <dbReference type="ARBA" id="ARBA00022618"/>
    </source>
</evidence>
<dbReference type="Gene3D" id="3.40.50.10960">
    <property type="match status" value="1"/>
</dbReference>
<keyword evidence="4 6" id="KW-1133">Transmembrane helix</keyword>
<evidence type="ECO:0000256" key="3">
    <source>
        <dbReference type="ARBA" id="ARBA00022692"/>
    </source>
</evidence>